<dbReference type="Proteomes" id="UP000243900">
    <property type="component" value="Unassembled WGS sequence"/>
</dbReference>
<organism evidence="1 2">
    <name type="scientific">Amnimonas aquatica</name>
    <dbReference type="NCBI Taxonomy" id="2094561"/>
    <lineage>
        <taxon>Bacteria</taxon>
        <taxon>Pseudomonadati</taxon>
        <taxon>Pseudomonadota</taxon>
        <taxon>Gammaproteobacteria</taxon>
        <taxon>Moraxellales</taxon>
        <taxon>Moraxellaceae</taxon>
        <taxon>Amnimonas</taxon>
    </lineage>
</organism>
<evidence type="ECO:0000313" key="2">
    <source>
        <dbReference type="Proteomes" id="UP000243900"/>
    </source>
</evidence>
<accession>A0A2P6AQH3</accession>
<dbReference type="RefSeq" id="WP_158249327.1">
    <property type="nucleotide sequence ID" value="NZ_PTQZ01000311.1"/>
</dbReference>
<evidence type="ECO:0000313" key="1">
    <source>
        <dbReference type="EMBL" id="PQA30606.1"/>
    </source>
</evidence>
<gene>
    <name evidence="1" type="ORF">C5O18_09440</name>
</gene>
<feature type="non-terminal residue" evidence="1">
    <location>
        <position position="1"/>
    </location>
</feature>
<protein>
    <submittedName>
        <fullName evidence="1">Uncharacterized protein</fullName>
    </submittedName>
</protein>
<keyword evidence="2" id="KW-1185">Reference proteome</keyword>
<comment type="caution">
    <text evidence="1">The sequence shown here is derived from an EMBL/GenBank/DDBJ whole genome shotgun (WGS) entry which is preliminary data.</text>
</comment>
<proteinExistence type="predicted"/>
<name>A0A2P6AQH3_9GAMM</name>
<sequence>VLPWGTLGINTNGEETDQFHFNNQRFGGKVASNTTYLLVARLSKTGDSPTYNKADVWVNPGTSDSAAPQSSISVTGSPTGSAYRFYKLGFQSSQQLRPLLIDRIRISDTWEGLFAQ</sequence>
<dbReference type="EMBL" id="PTQZ01000311">
    <property type="protein sequence ID" value="PQA30606.1"/>
    <property type="molecule type" value="Genomic_DNA"/>
</dbReference>
<reference evidence="1" key="1">
    <citation type="submission" date="2018-02" db="EMBL/GenBank/DDBJ databases">
        <authorList>
            <person name="Cohen D.B."/>
            <person name="Kent A.D."/>
        </authorList>
    </citation>
    <scope>NUCLEOTIDE SEQUENCE</scope>
    <source>
        <strain evidence="1">HR-E</strain>
    </source>
</reference>
<dbReference type="AlphaFoldDB" id="A0A2P6AQH3"/>